<organism evidence="1 2">
    <name type="scientific">Racocetra persica</name>
    <dbReference type="NCBI Taxonomy" id="160502"/>
    <lineage>
        <taxon>Eukaryota</taxon>
        <taxon>Fungi</taxon>
        <taxon>Fungi incertae sedis</taxon>
        <taxon>Mucoromycota</taxon>
        <taxon>Glomeromycotina</taxon>
        <taxon>Glomeromycetes</taxon>
        <taxon>Diversisporales</taxon>
        <taxon>Gigasporaceae</taxon>
        <taxon>Racocetra</taxon>
    </lineage>
</organism>
<feature type="non-terminal residue" evidence="1">
    <location>
        <position position="1"/>
    </location>
</feature>
<evidence type="ECO:0000313" key="2">
    <source>
        <dbReference type="Proteomes" id="UP000789920"/>
    </source>
</evidence>
<reference evidence="1" key="1">
    <citation type="submission" date="2021-06" db="EMBL/GenBank/DDBJ databases">
        <authorList>
            <person name="Kallberg Y."/>
            <person name="Tangrot J."/>
            <person name="Rosling A."/>
        </authorList>
    </citation>
    <scope>NUCLEOTIDE SEQUENCE</scope>
    <source>
        <strain evidence="1">MA461A</strain>
    </source>
</reference>
<name>A0ACA9RIX0_9GLOM</name>
<dbReference type="Proteomes" id="UP000789920">
    <property type="component" value="Unassembled WGS sequence"/>
</dbReference>
<comment type="caution">
    <text evidence="1">The sequence shown here is derived from an EMBL/GenBank/DDBJ whole genome shotgun (WGS) entry which is preliminary data.</text>
</comment>
<sequence length="102" mass="11183">RVGVGKSGVGKVGKVGGNKVNSYGKRAVQESGLEASGGVHRLVRVLLERADRLAFRAVDKGYRLRLDKALRVFEDFCMWTKESSCPASVELIKAFLGWLEMA</sequence>
<dbReference type="EMBL" id="CAJVQC010055384">
    <property type="protein sequence ID" value="CAG8795296.1"/>
    <property type="molecule type" value="Genomic_DNA"/>
</dbReference>
<proteinExistence type="predicted"/>
<feature type="non-terminal residue" evidence="1">
    <location>
        <position position="102"/>
    </location>
</feature>
<gene>
    <name evidence="1" type="ORF">RPERSI_LOCUS19928</name>
</gene>
<accession>A0ACA9RIX0</accession>
<keyword evidence="2" id="KW-1185">Reference proteome</keyword>
<evidence type="ECO:0000313" key="1">
    <source>
        <dbReference type="EMBL" id="CAG8795296.1"/>
    </source>
</evidence>
<protein>
    <submittedName>
        <fullName evidence="1">25899_t:CDS:1</fullName>
    </submittedName>
</protein>